<evidence type="ECO:0000313" key="1">
    <source>
        <dbReference type="Proteomes" id="UP000694924"/>
    </source>
</evidence>
<dbReference type="Proteomes" id="UP000694924">
    <property type="component" value="Unplaced"/>
</dbReference>
<dbReference type="GeneID" id="107071264"/>
<name>A0ABM1IZE9_POLDO</name>
<dbReference type="RefSeq" id="XP_015185586.1">
    <property type="nucleotide sequence ID" value="XM_015330100.1"/>
</dbReference>
<feature type="non-terminal residue" evidence="2">
    <location>
        <position position="1"/>
    </location>
</feature>
<gene>
    <name evidence="2" type="primary">LOC107071264</name>
</gene>
<accession>A0ABM1IZE9</accession>
<dbReference type="InterPro" id="IPR032727">
    <property type="entry name" value="CLAMP"/>
</dbReference>
<dbReference type="Pfam" id="PF14769">
    <property type="entry name" value="CLAMP"/>
    <property type="match status" value="1"/>
</dbReference>
<organism evidence="1 2">
    <name type="scientific">Polistes dominula</name>
    <name type="common">European paper wasp</name>
    <name type="synonym">Vespa dominula</name>
    <dbReference type="NCBI Taxonomy" id="743375"/>
    <lineage>
        <taxon>Eukaryota</taxon>
        <taxon>Metazoa</taxon>
        <taxon>Ecdysozoa</taxon>
        <taxon>Arthropoda</taxon>
        <taxon>Hexapoda</taxon>
        <taxon>Insecta</taxon>
        <taxon>Pterygota</taxon>
        <taxon>Neoptera</taxon>
        <taxon>Endopterygota</taxon>
        <taxon>Hymenoptera</taxon>
        <taxon>Apocrita</taxon>
        <taxon>Aculeata</taxon>
        <taxon>Vespoidea</taxon>
        <taxon>Vespidae</taxon>
        <taxon>Polistinae</taxon>
        <taxon>Polistini</taxon>
        <taxon>Polistes</taxon>
    </lineage>
</organism>
<keyword evidence="1" id="KW-1185">Reference proteome</keyword>
<protein>
    <submittedName>
        <fullName evidence="2">Uncharacterized protein LOC107071264</fullName>
    </submittedName>
</protein>
<sequence length="125" mass="14651">NSSIFILHVCVCVRLSFRDNLFSIKCICASIGLFYLTHRYFLSNIWYTMENTYNFFFSTLLLHTTMVSPDPPKSDEVFNFDQCELLLEIFHTIYMENLALIRLACLPHYNLKMSLNGTTNTLEDE</sequence>
<reference evidence="2" key="1">
    <citation type="submission" date="2025-08" db="UniProtKB">
        <authorList>
            <consortium name="RefSeq"/>
        </authorList>
    </citation>
    <scope>IDENTIFICATION</scope>
    <source>
        <tissue evidence="2">Whole body</tissue>
    </source>
</reference>
<proteinExistence type="predicted"/>
<evidence type="ECO:0000313" key="2">
    <source>
        <dbReference type="RefSeq" id="XP_015185586.1"/>
    </source>
</evidence>